<sequence length="101" mass="10812">MLCLSDLAALEVSRRSAVRINEPPQEFEECVLGANALTDFPPNGSASCNEDADKKADNPVVCEVRGEISYDASGLPRHGEGTEDAADESARGPKMVSFFHT</sequence>
<keyword evidence="3" id="KW-1185">Reference proteome</keyword>
<organism evidence="2 3">
    <name type="scientific">Oesophagostomum dentatum</name>
    <name type="common">Nodular worm</name>
    <dbReference type="NCBI Taxonomy" id="61180"/>
    <lineage>
        <taxon>Eukaryota</taxon>
        <taxon>Metazoa</taxon>
        <taxon>Ecdysozoa</taxon>
        <taxon>Nematoda</taxon>
        <taxon>Chromadorea</taxon>
        <taxon>Rhabditida</taxon>
        <taxon>Rhabditina</taxon>
        <taxon>Rhabditomorpha</taxon>
        <taxon>Strongyloidea</taxon>
        <taxon>Strongylidae</taxon>
        <taxon>Oesophagostomum</taxon>
    </lineage>
</organism>
<dbReference type="AlphaFoldDB" id="A0A0B1SGW9"/>
<dbReference type="EMBL" id="KN577054">
    <property type="protein sequence ID" value="KHJ82792.1"/>
    <property type="molecule type" value="Genomic_DNA"/>
</dbReference>
<proteinExistence type="predicted"/>
<feature type="region of interest" description="Disordered" evidence="1">
    <location>
        <begin position="72"/>
        <end position="101"/>
    </location>
</feature>
<reference evidence="2 3" key="1">
    <citation type="submission" date="2014-03" db="EMBL/GenBank/DDBJ databases">
        <title>Draft genome of the hookworm Oesophagostomum dentatum.</title>
        <authorList>
            <person name="Mitreva M."/>
        </authorList>
    </citation>
    <scope>NUCLEOTIDE SEQUENCE [LARGE SCALE GENOMIC DNA]</scope>
    <source>
        <strain evidence="2 3">OD-Hann</strain>
    </source>
</reference>
<accession>A0A0B1SGW9</accession>
<dbReference type="Proteomes" id="UP000053660">
    <property type="component" value="Unassembled WGS sequence"/>
</dbReference>
<evidence type="ECO:0000313" key="3">
    <source>
        <dbReference type="Proteomes" id="UP000053660"/>
    </source>
</evidence>
<gene>
    <name evidence="2" type="ORF">OESDEN_17513</name>
</gene>
<evidence type="ECO:0000256" key="1">
    <source>
        <dbReference type="SAM" id="MobiDB-lite"/>
    </source>
</evidence>
<protein>
    <submittedName>
        <fullName evidence="2">Uncharacterized protein</fullName>
    </submittedName>
</protein>
<evidence type="ECO:0000313" key="2">
    <source>
        <dbReference type="EMBL" id="KHJ82792.1"/>
    </source>
</evidence>
<name>A0A0B1SGW9_OESDE</name>